<dbReference type="AlphaFoldDB" id="A0A4Y1ZDA9"/>
<feature type="transmembrane region" description="Helical" evidence="3">
    <location>
        <begin position="120"/>
        <end position="137"/>
    </location>
</feature>
<feature type="transmembrane region" description="Helical" evidence="3">
    <location>
        <begin position="50"/>
        <end position="69"/>
    </location>
</feature>
<dbReference type="Proteomes" id="UP000319716">
    <property type="component" value="Unassembled WGS sequence"/>
</dbReference>
<feature type="transmembrane region" description="Helical" evidence="3">
    <location>
        <begin position="89"/>
        <end position="108"/>
    </location>
</feature>
<name>A0A4Y1ZDA9_9BACL</name>
<feature type="transmembrane region" description="Helical" evidence="3">
    <location>
        <begin position="144"/>
        <end position="162"/>
    </location>
</feature>
<protein>
    <submittedName>
        <fullName evidence="5">Permease of the drug/metabolite transporter (DMT) superfamily</fullName>
    </submittedName>
</protein>
<keyword evidence="3" id="KW-1133">Transmembrane helix</keyword>
<reference evidence="5 6" key="1">
    <citation type="submission" date="2017-11" db="EMBL/GenBank/DDBJ databases">
        <title>Draft Genome Sequence of Sporolactobacillus inulinus NBRC 111894 Isolated from Koso, a Japanese Sugar-Vegetable Fermented Beverage.</title>
        <authorList>
            <person name="Chiou T.Y."/>
            <person name="Oshima K."/>
            <person name="Suda W."/>
            <person name="Hattori M."/>
            <person name="Takahashi T."/>
        </authorList>
    </citation>
    <scope>NUCLEOTIDE SEQUENCE [LARGE SCALE GENOMIC DNA]</scope>
    <source>
        <strain evidence="5 6">NBRC111894</strain>
    </source>
</reference>
<dbReference type="PANTHER" id="PTHR22911">
    <property type="entry name" value="ACYL-MALONYL CONDENSING ENZYME-RELATED"/>
    <property type="match status" value="1"/>
</dbReference>
<comment type="similarity">
    <text evidence="2">Belongs to the EamA transporter family.</text>
</comment>
<gene>
    <name evidence="5" type="ORF">NBRC111894_2578</name>
</gene>
<dbReference type="InterPro" id="IPR037185">
    <property type="entry name" value="EmrE-like"/>
</dbReference>
<dbReference type="GO" id="GO:0016020">
    <property type="term" value="C:membrane"/>
    <property type="evidence" value="ECO:0007669"/>
    <property type="project" value="InterPro"/>
</dbReference>
<sequence length="271" mass="30192">MKKVAEYIQKVNRSRSWGRLIGMTLVLCGATLWGVSGNAAQYLFETQKVSAGWLTSVRMLTAGVLLLAIMQCGKHRQQVWAIWKQRRSASSLVVFGLVGMIGSQYTYFEAVAAGNAATATLLQYLSPVLILLFSILFMRKKPKMIELTAMVIALLGVFFLVTKGHPQSIIDCSGRHHLGAAGGAWRRHLRYPAGIHPETVWSGCCGRLGYGDRRGGNEFILSAMDFSWAMVDGGVHWHRFCHPIRDVNRLLFVFSQLELSEAAGDQYAWLR</sequence>
<dbReference type="EMBL" id="BEXB01000020">
    <property type="protein sequence ID" value="GAY77024.1"/>
    <property type="molecule type" value="Genomic_DNA"/>
</dbReference>
<comment type="caution">
    <text evidence="5">The sequence shown here is derived from an EMBL/GenBank/DDBJ whole genome shotgun (WGS) entry which is preliminary data.</text>
</comment>
<dbReference type="SUPFAM" id="SSF103481">
    <property type="entry name" value="Multidrug resistance efflux transporter EmrE"/>
    <property type="match status" value="1"/>
</dbReference>
<keyword evidence="3" id="KW-0472">Membrane</keyword>
<accession>A0A4Y1ZDA9</accession>
<keyword evidence="3" id="KW-0812">Transmembrane</keyword>
<feature type="domain" description="EamA" evidence="4">
    <location>
        <begin position="21"/>
        <end position="161"/>
    </location>
</feature>
<dbReference type="Pfam" id="PF00892">
    <property type="entry name" value="EamA"/>
    <property type="match status" value="1"/>
</dbReference>
<dbReference type="InterPro" id="IPR000620">
    <property type="entry name" value="EamA_dom"/>
</dbReference>
<evidence type="ECO:0000313" key="5">
    <source>
        <dbReference type="EMBL" id="GAY77024.1"/>
    </source>
</evidence>
<evidence type="ECO:0000313" key="6">
    <source>
        <dbReference type="Proteomes" id="UP000319716"/>
    </source>
</evidence>
<feature type="transmembrane region" description="Helical" evidence="3">
    <location>
        <begin position="20"/>
        <end position="44"/>
    </location>
</feature>
<evidence type="ECO:0000256" key="3">
    <source>
        <dbReference type="SAM" id="Phobius"/>
    </source>
</evidence>
<comment type="subcellular location">
    <subcellularLocation>
        <location evidence="1">Endomembrane system</location>
        <topology evidence="1">Multi-pass membrane protein</topology>
    </subcellularLocation>
</comment>
<evidence type="ECO:0000256" key="2">
    <source>
        <dbReference type="ARBA" id="ARBA00007362"/>
    </source>
</evidence>
<organism evidence="5 6">
    <name type="scientific">Sporolactobacillus inulinus</name>
    <dbReference type="NCBI Taxonomy" id="2078"/>
    <lineage>
        <taxon>Bacteria</taxon>
        <taxon>Bacillati</taxon>
        <taxon>Bacillota</taxon>
        <taxon>Bacilli</taxon>
        <taxon>Bacillales</taxon>
        <taxon>Sporolactobacillaceae</taxon>
        <taxon>Sporolactobacillus</taxon>
    </lineage>
</organism>
<dbReference type="PANTHER" id="PTHR22911:SF79">
    <property type="entry name" value="MOBA-LIKE NTP TRANSFERASE DOMAIN-CONTAINING PROTEIN"/>
    <property type="match status" value="1"/>
</dbReference>
<evidence type="ECO:0000259" key="4">
    <source>
        <dbReference type="Pfam" id="PF00892"/>
    </source>
</evidence>
<proteinExistence type="inferred from homology"/>
<evidence type="ECO:0000256" key="1">
    <source>
        <dbReference type="ARBA" id="ARBA00004127"/>
    </source>
</evidence>